<dbReference type="Proteomes" id="UP000219813">
    <property type="component" value="Chromosome 2"/>
</dbReference>
<organism evidence="1 2">
    <name type="scientific">Plasmodium malariae</name>
    <dbReference type="NCBI Taxonomy" id="5858"/>
    <lineage>
        <taxon>Eukaryota</taxon>
        <taxon>Sar</taxon>
        <taxon>Alveolata</taxon>
        <taxon>Apicomplexa</taxon>
        <taxon>Aconoidasida</taxon>
        <taxon>Haemosporida</taxon>
        <taxon>Plasmodiidae</taxon>
        <taxon>Plasmodium</taxon>
        <taxon>Plasmodium (Plasmodium)</taxon>
    </lineage>
</organism>
<gene>
    <name evidence="1" type="primary">PmUG01_02011200</name>
    <name evidence="1" type="ORF">PMUG01_02011200</name>
</gene>
<evidence type="ECO:0000313" key="2">
    <source>
        <dbReference type="Proteomes" id="UP000219813"/>
    </source>
</evidence>
<dbReference type="KEGG" id="pmal:PMUG01_02011200"/>
<dbReference type="EMBL" id="LT594623">
    <property type="protein sequence ID" value="SBT87067.1"/>
    <property type="molecule type" value="Genomic_DNA"/>
</dbReference>
<dbReference type="AlphaFoldDB" id="A0A1D3JKK4"/>
<sequence>MHKCLRKYLREYVLACVHTFLRSYVHTFIRSYVLTFIRSYVHTHMCDHLLTCPVMPFQCSFEEFRGNNKVNLEKIVRLSNKRLLRTSNDDQMMYSTNNHPESSTQGIRENNMNTSNEHGNNTWRMAYEDGLRYTNERRFGYIGNCSSNLVHNGSYLDNMVQPNSLTNLKILLNNNIRDNFTYYLVSFFIGLILTKIADSEVLVLISAAIGGVYLQKKYLNKENVDSAFI</sequence>
<name>A0A1D3JKK4_PLAMA</name>
<accession>A0A1D3JKK4</accession>
<keyword evidence="2" id="KW-1185">Reference proteome</keyword>
<dbReference type="RefSeq" id="XP_028860127.1">
    <property type="nucleotide sequence ID" value="XM_029008581.1"/>
</dbReference>
<dbReference type="GeneID" id="39866516"/>
<proteinExistence type="predicted"/>
<protein>
    <submittedName>
        <fullName evidence="1">Uncharacterized protein</fullName>
    </submittedName>
</protein>
<evidence type="ECO:0000313" key="1">
    <source>
        <dbReference type="EMBL" id="SBT87067.1"/>
    </source>
</evidence>
<dbReference type="VEuPathDB" id="PlasmoDB:PmUG01_02011200"/>
<reference evidence="1 2" key="1">
    <citation type="submission" date="2016-06" db="EMBL/GenBank/DDBJ databases">
        <authorList>
            <consortium name="Pathogen Informatics"/>
        </authorList>
    </citation>
    <scope>NUCLEOTIDE SEQUENCE [LARGE SCALE GENOMIC DNA]</scope>
</reference>